<sequence length="275" mass="31310">MNEIISNASLYESMSPTEANAYLDAVRRSRVILSFAGLSALRLMGFPELKHCHEARYPVQVCIAGSANRSTMRGVQFINWPVPYQVSSVEVDDRMVCIVDPISAALQALRSLDHIEAVVMFDALMSRNSSHRQVLYEELEKTIYGNVRFKGKTLGKWAIRRCEEGTDSPMESRLRIKLLKSRFPQPVVNFKVHHPHTRENWLVDLAYPQLKIAIEYQGAEFHTSKESLCKDSRKISALQGLGWSVIPVTSDDVFIQEHWDRFVDTLRAVISSKTN</sequence>
<dbReference type="EMBL" id="CP129683">
    <property type="protein sequence ID" value="XDS51033.1"/>
    <property type="molecule type" value="Genomic_DNA"/>
</dbReference>
<evidence type="ECO:0000313" key="3">
    <source>
        <dbReference type="EMBL" id="XDS51033.1"/>
    </source>
</evidence>
<dbReference type="RefSeq" id="WP_369341997.1">
    <property type="nucleotide sequence ID" value="NZ_CP129675.1"/>
</dbReference>
<dbReference type="SUPFAM" id="SSF52980">
    <property type="entry name" value="Restriction endonuclease-like"/>
    <property type="match status" value="1"/>
</dbReference>
<proteinExistence type="predicted"/>
<evidence type="ECO:0000313" key="1">
    <source>
        <dbReference type="EMBL" id="XDS47336.1"/>
    </source>
</evidence>
<reference evidence="1" key="1">
    <citation type="submission" date="2023-07" db="EMBL/GenBank/DDBJ databases">
        <title>Bifidobacterium aquikefiriaerophilum sp. nov. and Bifidobacterium eccum sp. nov., isolated from water kefir.</title>
        <authorList>
            <person name="Breselge S."/>
            <person name="Bellassi P."/>
            <person name="Barcenilla C."/>
            <person name="Alvarez-Ordonez A."/>
            <person name="Morelli L."/>
            <person name="Cotter P.D."/>
        </authorList>
    </citation>
    <scope>NUCLEOTIDE SEQUENCE</scope>
    <source>
        <strain evidence="3">WK012_4_13</strain>
        <strain evidence="2">WK013_4_14</strain>
        <strain evidence="1">WK048_4_13</strain>
    </source>
</reference>
<protein>
    <recommendedName>
        <fullName evidence="4">DUF559 domain-containing protein</fullName>
    </recommendedName>
</protein>
<dbReference type="InterPro" id="IPR011335">
    <property type="entry name" value="Restrct_endonuc-II-like"/>
</dbReference>
<dbReference type="EMBL" id="CP129675">
    <property type="protein sequence ID" value="XDS47336.1"/>
    <property type="molecule type" value="Genomic_DNA"/>
</dbReference>
<name>A0AB39UER0_9BIFI</name>
<evidence type="ECO:0008006" key="4">
    <source>
        <dbReference type="Google" id="ProtNLM"/>
    </source>
</evidence>
<dbReference type="KEGG" id="bfk:QN062_02245"/>
<gene>
    <name evidence="3" type="ORF">QN062_02245</name>
    <name evidence="2" type="ORF">QN216_06245</name>
    <name evidence="1" type="ORF">QN217_04200</name>
</gene>
<dbReference type="AlphaFoldDB" id="A0AB39UER0"/>
<dbReference type="Gene3D" id="3.40.960.10">
    <property type="entry name" value="VSR Endonuclease"/>
    <property type="match status" value="1"/>
</dbReference>
<accession>A0AB39UER0</accession>
<evidence type="ECO:0000313" key="2">
    <source>
        <dbReference type="EMBL" id="XDS47955.1"/>
    </source>
</evidence>
<organism evidence="1">
    <name type="scientific">Bifidobacterium fermentum</name>
    <dbReference type="NCBI Taxonomy" id="3059035"/>
    <lineage>
        <taxon>Bacteria</taxon>
        <taxon>Bacillati</taxon>
        <taxon>Actinomycetota</taxon>
        <taxon>Actinomycetes</taxon>
        <taxon>Bifidobacteriales</taxon>
        <taxon>Bifidobacteriaceae</taxon>
        <taxon>Bifidobacterium</taxon>
    </lineage>
</organism>
<dbReference type="EMBL" id="CP129682">
    <property type="protein sequence ID" value="XDS47955.1"/>
    <property type="molecule type" value="Genomic_DNA"/>
</dbReference>